<keyword evidence="13" id="KW-0464">Manganese</keyword>
<organism evidence="19 20">
    <name type="scientific">Aerococcus viridans</name>
    <dbReference type="NCBI Taxonomy" id="1377"/>
    <lineage>
        <taxon>Bacteria</taxon>
        <taxon>Bacillati</taxon>
        <taxon>Bacillota</taxon>
        <taxon>Bacilli</taxon>
        <taxon>Lactobacillales</taxon>
        <taxon>Aerococcaceae</taxon>
        <taxon>Aerococcus</taxon>
    </lineage>
</organism>
<evidence type="ECO:0000256" key="7">
    <source>
        <dbReference type="ARBA" id="ARBA00022605"/>
    </source>
</evidence>
<evidence type="ECO:0000259" key="17">
    <source>
        <dbReference type="PROSITE" id="PS50975"/>
    </source>
</evidence>
<dbReference type="GO" id="GO:0005737">
    <property type="term" value="C:cytoplasm"/>
    <property type="evidence" value="ECO:0007669"/>
    <property type="project" value="TreeGrafter"/>
</dbReference>
<protein>
    <submittedName>
        <fullName evidence="19">Carbamoyl-phosphate synthase large subunit</fullName>
    </submittedName>
</protein>
<dbReference type="Gene3D" id="3.30.1490.20">
    <property type="entry name" value="ATP-grasp fold, A domain"/>
    <property type="match status" value="2"/>
</dbReference>
<dbReference type="PROSITE" id="PS00866">
    <property type="entry name" value="CPSASE_1"/>
    <property type="match status" value="2"/>
</dbReference>
<keyword evidence="11 16" id="KW-0067">ATP-binding</keyword>
<dbReference type="AlphaFoldDB" id="A0A2N6UFZ8"/>
<keyword evidence="5" id="KW-0055">Arginine biosynthesis</keyword>
<dbReference type="InterPro" id="IPR005480">
    <property type="entry name" value="CPSase_lsu_oligo"/>
</dbReference>
<dbReference type="NCBIfam" id="NF003671">
    <property type="entry name" value="PRK05294.1"/>
    <property type="match status" value="1"/>
</dbReference>
<dbReference type="InterPro" id="IPR013815">
    <property type="entry name" value="ATP_grasp_subdomain_1"/>
</dbReference>
<evidence type="ECO:0000256" key="12">
    <source>
        <dbReference type="ARBA" id="ARBA00022975"/>
    </source>
</evidence>
<dbReference type="InterPro" id="IPR011761">
    <property type="entry name" value="ATP-grasp"/>
</dbReference>
<dbReference type="PRINTS" id="PR00098">
    <property type="entry name" value="CPSASE"/>
</dbReference>
<comment type="caution">
    <text evidence="19">The sequence shown here is derived from an EMBL/GenBank/DDBJ whole genome shotgun (WGS) entry which is preliminary data.</text>
</comment>
<dbReference type="PANTHER" id="PTHR11405">
    <property type="entry name" value="CARBAMOYLTRANSFERASE FAMILY MEMBER"/>
    <property type="match status" value="1"/>
</dbReference>
<dbReference type="InterPro" id="IPR006275">
    <property type="entry name" value="CPSase_lsu"/>
</dbReference>
<dbReference type="FunFam" id="3.30.470.20:FF:000026">
    <property type="entry name" value="Carbamoyl-phosphate synthase large chain"/>
    <property type="match status" value="2"/>
</dbReference>
<dbReference type="GO" id="GO:0006221">
    <property type="term" value="P:pyrimidine nucleotide biosynthetic process"/>
    <property type="evidence" value="ECO:0007669"/>
    <property type="project" value="UniProtKB-KW"/>
</dbReference>
<keyword evidence="10 16" id="KW-0547">Nucleotide-binding</keyword>
<dbReference type="Gene3D" id="3.40.50.20">
    <property type="match status" value="2"/>
</dbReference>
<feature type="domain" description="MGS-like" evidence="18">
    <location>
        <begin position="936"/>
        <end position="1054"/>
    </location>
</feature>
<evidence type="ECO:0000256" key="10">
    <source>
        <dbReference type="ARBA" id="ARBA00022741"/>
    </source>
</evidence>
<dbReference type="OrthoDB" id="9804197at2"/>
<sequence length="1054" mass="115311">MPKRTDIHKILVIGSGPIVIGQAAEFDYAGTQACLALKEEGYEVVLINSNPATIMTDRKIADKIYIEPITEEMVSKILYDEKPDAILPSLGGQTGLNMALTLDASGILEELGIELIGTNLEAIDQAEDRELFKNLMTSIGQPVPDSTIVHTVDEAIDFANSIGYPIIVRPAFTMGGSGGGICEDQDSLEQIVKNGLTLSPVSQCLIEKSIAGYQEIEYEVMRDSSGEAKVITSMENFDPVGVHTGDSIVFAPNQSLNDEQNDLLAEVALKIIQALEIEGGCNVQLALKPDSNEYYIIEVNPRVSRSSALASKATGFPIARVAAKIAVGYCFNELYNPYTKTHFSDYDPKDITYTVAKVPRFSNDKFKHAGRSLTTQMKATGEVMSLGQSIEESLLKSIQSLDNGHAHLFDVDASNASDEKIMKELVEVKDDRIFYLAEAIRRGMKVEEAYELTKIRPLFLQAIKHIVDIEKAIKDQPQNFEIVREAKKNGFDDQTIAEIAGLTASEVKDLRESNGITPNFIPVTIWGMGDYGESGYYFTSYNGENKPKTTTDKQSVLVLGSGPIRIGQGIEFDYATVHCVKALQKAGYEALIINSNPETVSTDFSISDKLFFEPVTFENVMAIIEREQPVGVMIQFGGQTAINLANDLTQAGVQILGTSVEDMNRAEDRKLFEQALKQLGIAQPKGDTALNLEEALAIPEKIGGYPVLVRPSFVLGGRGMEVVYNQEDLTTYMNDALVESKKLNREAPILIDHYVQGIEVEVDAICDGQDVFIPGIMEHIEAAGVHSGDSMAVFPTQRLSQPVIDQVIEETVKIGNGLGTIGMVNIQFIVENEEVFVIEVNPRASRTLPFLSKVTDIEIAQIATNVIMGTSLKAQGLGTGLYDYTGDEVHVKAPVFSFTKLNGVDPAVSPEMKSTGEVMGTGKTYASALQNAFEGANIPLIKKGTIVFNIFENELEEIQNSLKNLYNAGYEIVVNINDSSKEIISEVFTSFKNTEDLDQFIIQDKGQIVVDTTGNVPGYERGLSTRMAAISHLVPLFTHLDTFKAYATALEEKS</sequence>
<feature type="domain" description="ATP-grasp" evidence="17">
    <location>
        <begin position="133"/>
        <end position="327"/>
    </location>
</feature>
<dbReference type="GO" id="GO:0006526">
    <property type="term" value="P:L-arginine biosynthetic process"/>
    <property type="evidence" value="ECO:0007669"/>
    <property type="project" value="UniProtKB-KW"/>
</dbReference>
<dbReference type="GO" id="GO:0004087">
    <property type="term" value="F:carbamoyl-phosphate synthase (ammonia) activity"/>
    <property type="evidence" value="ECO:0007669"/>
    <property type="project" value="UniProtKB-EC"/>
</dbReference>
<dbReference type="PROSITE" id="PS51855">
    <property type="entry name" value="MGS"/>
    <property type="match status" value="1"/>
</dbReference>
<dbReference type="InterPro" id="IPR005483">
    <property type="entry name" value="CPSase_dom"/>
</dbReference>
<comment type="pathway">
    <text evidence="3">Amino-acid biosynthesis; L-arginine biosynthesis; carbamoyl phosphate from bicarbonate: step 1/1.</text>
</comment>
<dbReference type="RefSeq" id="WP_102198765.1">
    <property type="nucleotide sequence ID" value="NZ_PNHQ01000002.1"/>
</dbReference>
<dbReference type="InterPro" id="IPR058047">
    <property type="entry name" value="CPSase_preATP-grasp"/>
</dbReference>
<dbReference type="InterPro" id="IPR016185">
    <property type="entry name" value="PreATP-grasp_dom_sf"/>
</dbReference>
<dbReference type="PROSITE" id="PS00867">
    <property type="entry name" value="CPSASE_2"/>
    <property type="match status" value="2"/>
</dbReference>
<keyword evidence="20" id="KW-1185">Reference proteome</keyword>
<dbReference type="Gene3D" id="3.30.470.20">
    <property type="entry name" value="ATP-grasp fold, B domain"/>
    <property type="match status" value="2"/>
</dbReference>
<dbReference type="GO" id="GO:0004088">
    <property type="term" value="F:carbamoyl-phosphate synthase (glutamine-hydrolyzing) activity"/>
    <property type="evidence" value="ECO:0007669"/>
    <property type="project" value="UniProtKB-EC"/>
</dbReference>
<dbReference type="GO" id="GO:0005524">
    <property type="term" value="F:ATP binding"/>
    <property type="evidence" value="ECO:0007669"/>
    <property type="project" value="UniProtKB-UniRule"/>
</dbReference>
<evidence type="ECO:0000256" key="15">
    <source>
        <dbReference type="ARBA" id="ARBA00048816"/>
    </source>
</evidence>
<evidence type="ECO:0000256" key="16">
    <source>
        <dbReference type="PROSITE-ProRule" id="PRU00409"/>
    </source>
</evidence>
<evidence type="ECO:0000256" key="9">
    <source>
        <dbReference type="ARBA" id="ARBA00022737"/>
    </source>
</evidence>
<reference evidence="19 20" key="1">
    <citation type="submission" date="2017-09" db="EMBL/GenBank/DDBJ databases">
        <title>Bacterial strain isolated from the female urinary microbiota.</title>
        <authorList>
            <person name="Thomas-White K."/>
            <person name="Kumar N."/>
            <person name="Forster S."/>
            <person name="Putonti C."/>
            <person name="Lawley T."/>
            <person name="Wolfe A.J."/>
        </authorList>
    </citation>
    <scope>NUCLEOTIDE SEQUENCE [LARGE SCALE GENOMIC DNA]</scope>
    <source>
        <strain evidence="19 20">UMB0240</strain>
    </source>
</reference>
<dbReference type="SUPFAM" id="SSF56059">
    <property type="entry name" value="Glutathione synthetase ATP-binding domain-like"/>
    <property type="match status" value="2"/>
</dbReference>
<comment type="cofactor">
    <cofactor evidence="2">
        <name>Mg(2+)</name>
        <dbReference type="ChEBI" id="CHEBI:18420"/>
    </cofactor>
</comment>
<comment type="cofactor">
    <cofactor evidence="1">
        <name>Mn(2+)</name>
        <dbReference type="ChEBI" id="CHEBI:29035"/>
    </cofactor>
</comment>
<dbReference type="InterPro" id="IPR036897">
    <property type="entry name" value="CarbamoylP_synth_lsu_oligo_sf"/>
</dbReference>
<dbReference type="EMBL" id="PNHQ01000002">
    <property type="protein sequence ID" value="PMC80492.1"/>
    <property type="molecule type" value="Genomic_DNA"/>
</dbReference>
<dbReference type="Gene3D" id="3.40.50.1380">
    <property type="entry name" value="Methylglyoxal synthase-like domain"/>
    <property type="match status" value="1"/>
</dbReference>
<dbReference type="Pfam" id="PF02787">
    <property type="entry name" value="CPSase_L_D3"/>
    <property type="match status" value="1"/>
</dbReference>
<comment type="catalytic activity">
    <reaction evidence="14">
        <text>hydrogencarbonate + NH4(+) + 2 ATP = carbamoyl phosphate + 2 ADP + phosphate + 2 H(+)</text>
        <dbReference type="Rhea" id="RHEA:18029"/>
        <dbReference type="ChEBI" id="CHEBI:15378"/>
        <dbReference type="ChEBI" id="CHEBI:17544"/>
        <dbReference type="ChEBI" id="CHEBI:28938"/>
        <dbReference type="ChEBI" id="CHEBI:30616"/>
        <dbReference type="ChEBI" id="CHEBI:43474"/>
        <dbReference type="ChEBI" id="CHEBI:58228"/>
        <dbReference type="ChEBI" id="CHEBI:456216"/>
        <dbReference type="EC" id="6.3.4.16"/>
    </reaction>
</comment>
<keyword evidence="7" id="KW-0028">Amino-acid biosynthesis</keyword>
<dbReference type="PANTHER" id="PTHR11405:SF53">
    <property type="entry name" value="CARBAMOYL-PHOSPHATE SYNTHASE [AMMONIA], MITOCHONDRIAL"/>
    <property type="match status" value="1"/>
</dbReference>
<evidence type="ECO:0000313" key="20">
    <source>
        <dbReference type="Proteomes" id="UP000235701"/>
    </source>
</evidence>
<dbReference type="NCBIfam" id="NF009455">
    <property type="entry name" value="PRK12815.1"/>
    <property type="match status" value="1"/>
</dbReference>
<dbReference type="PROSITE" id="PS50975">
    <property type="entry name" value="ATP_GRASP"/>
    <property type="match status" value="2"/>
</dbReference>
<accession>A0A2N6UFZ8</accession>
<evidence type="ECO:0000313" key="19">
    <source>
        <dbReference type="EMBL" id="PMC80492.1"/>
    </source>
</evidence>
<dbReference type="NCBIfam" id="TIGR01369">
    <property type="entry name" value="CPSaseII_lrg"/>
    <property type="match status" value="1"/>
</dbReference>
<dbReference type="InterPro" id="IPR005479">
    <property type="entry name" value="CPAse_ATP-bd"/>
</dbReference>
<dbReference type="SMART" id="SM01096">
    <property type="entry name" value="CPSase_L_D3"/>
    <property type="match status" value="1"/>
</dbReference>
<evidence type="ECO:0000256" key="4">
    <source>
        <dbReference type="ARBA" id="ARBA00009799"/>
    </source>
</evidence>
<dbReference type="InterPro" id="IPR036914">
    <property type="entry name" value="MGS-like_dom_sf"/>
</dbReference>
<keyword evidence="8" id="KW-0479">Metal-binding</keyword>
<keyword evidence="6" id="KW-0436">Ligase</keyword>
<evidence type="ECO:0000256" key="13">
    <source>
        <dbReference type="ARBA" id="ARBA00023211"/>
    </source>
</evidence>
<dbReference type="Proteomes" id="UP000235701">
    <property type="component" value="Unassembled WGS sequence"/>
</dbReference>
<dbReference type="Pfam" id="PF02786">
    <property type="entry name" value="CPSase_L_D2"/>
    <property type="match status" value="2"/>
</dbReference>
<evidence type="ECO:0000256" key="1">
    <source>
        <dbReference type="ARBA" id="ARBA00001936"/>
    </source>
</evidence>
<gene>
    <name evidence="19" type="ORF">CJ191_01405</name>
</gene>
<evidence type="ECO:0000256" key="3">
    <source>
        <dbReference type="ARBA" id="ARBA00005077"/>
    </source>
</evidence>
<evidence type="ECO:0000256" key="5">
    <source>
        <dbReference type="ARBA" id="ARBA00022571"/>
    </source>
</evidence>
<evidence type="ECO:0000259" key="18">
    <source>
        <dbReference type="PROSITE" id="PS51855"/>
    </source>
</evidence>
<feature type="domain" description="ATP-grasp" evidence="17">
    <location>
        <begin position="673"/>
        <end position="868"/>
    </location>
</feature>
<keyword evidence="9" id="KW-0677">Repeat</keyword>
<dbReference type="Gene3D" id="1.10.1030.10">
    <property type="entry name" value="Carbamoyl-phosphate synthetase, large subunit oligomerisation domain"/>
    <property type="match status" value="1"/>
</dbReference>
<dbReference type="InterPro" id="IPR011607">
    <property type="entry name" value="MGS-like_dom"/>
</dbReference>
<evidence type="ECO:0000256" key="11">
    <source>
        <dbReference type="ARBA" id="ARBA00022840"/>
    </source>
</evidence>
<keyword evidence="12" id="KW-0665">Pyrimidine biosynthesis</keyword>
<evidence type="ECO:0000256" key="2">
    <source>
        <dbReference type="ARBA" id="ARBA00001946"/>
    </source>
</evidence>
<dbReference type="Pfam" id="PF25596">
    <property type="entry name" value="CPSase_L_D1"/>
    <property type="match status" value="2"/>
</dbReference>
<dbReference type="GO" id="GO:0046872">
    <property type="term" value="F:metal ion binding"/>
    <property type="evidence" value="ECO:0007669"/>
    <property type="project" value="UniProtKB-KW"/>
</dbReference>
<evidence type="ECO:0000256" key="14">
    <source>
        <dbReference type="ARBA" id="ARBA00047359"/>
    </source>
</evidence>
<dbReference type="FunFam" id="3.40.50.20:FF:000001">
    <property type="entry name" value="Carbamoyl-phosphate synthase large chain"/>
    <property type="match status" value="2"/>
</dbReference>
<evidence type="ECO:0000256" key="6">
    <source>
        <dbReference type="ARBA" id="ARBA00022598"/>
    </source>
</evidence>
<name>A0A2N6UFZ8_9LACT</name>
<comment type="similarity">
    <text evidence="4">Belongs to the CarB family.</text>
</comment>
<dbReference type="SUPFAM" id="SSF52335">
    <property type="entry name" value="Methylglyoxal synthase-like"/>
    <property type="match status" value="1"/>
</dbReference>
<evidence type="ECO:0000256" key="8">
    <source>
        <dbReference type="ARBA" id="ARBA00022723"/>
    </source>
</evidence>
<dbReference type="SUPFAM" id="SSF48108">
    <property type="entry name" value="Carbamoyl phosphate synthetase, large subunit connection domain"/>
    <property type="match status" value="1"/>
</dbReference>
<proteinExistence type="inferred from homology"/>
<dbReference type="SUPFAM" id="SSF52440">
    <property type="entry name" value="PreATP-grasp domain"/>
    <property type="match status" value="2"/>
</dbReference>
<comment type="catalytic activity">
    <reaction evidence="15">
        <text>hydrogencarbonate + L-glutamine + 2 ATP + H2O = carbamoyl phosphate + L-glutamate + 2 ADP + phosphate + 2 H(+)</text>
        <dbReference type="Rhea" id="RHEA:18633"/>
        <dbReference type="ChEBI" id="CHEBI:15377"/>
        <dbReference type="ChEBI" id="CHEBI:15378"/>
        <dbReference type="ChEBI" id="CHEBI:17544"/>
        <dbReference type="ChEBI" id="CHEBI:29985"/>
        <dbReference type="ChEBI" id="CHEBI:30616"/>
        <dbReference type="ChEBI" id="CHEBI:43474"/>
        <dbReference type="ChEBI" id="CHEBI:58228"/>
        <dbReference type="ChEBI" id="CHEBI:58359"/>
        <dbReference type="ChEBI" id="CHEBI:456216"/>
        <dbReference type="EC" id="6.3.5.5"/>
    </reaction>
</comment>
<dbReference type="GO" id="GO:0006541">
    <property type="term" value="P:glutamine metabolic process"/>
    <property type="evidence" value="ECO:0007669"/>
    <property type="project" value="TreeGrafter"/>
</dbReference>